<dbReference type="Proteomes" id="UP000078542">
    <property type="component" value="Unassembled WGS sequence"/>
</dbReference>
<evidence type="ECO:0000259" key="2">
    <source>
        <dbReference type="Pfam" id="PF21787"/>
    </source>
</evidence>
<evidence type="ECO:0000313" key="5">
    <source>
        <dbReference type="Proteomes" id="UP000078542"/>
    </source>
</evidence>
<dbReference type="STRING" id="456900.A0A151I701"/>
<evidence type="ECO:0000313" key="4">
    <source>
        <dbReference type="EMBL" id="KYM93955.1"/>
    </source>
</evidence>
<evidence type="ECO:0000259" key="1">
    <source>
        <dbReference type="Pfam" id="PF12017"/>
    </source>
</evidence>
<evidence type="ECO:0000259" key="3">
    <source>
        <dbReference type="Pfam" id="PF21788"/>
    </source>
</evidence>
<sequence>MNVSMTEKEIIKRHLSRKRKRPFPTAIKTFAATLQFYSTKAYEYVRKTFLNILLHPQTIKKWYSSIDAKPGITLEALRTVQAKINEAAAVEKILYFSLVIDDMSIKEEIEIEDDKYYGYVDFGTNPENNDSIPRANHACVLLLVCINGNWKIPVAYYFIKSLNGAERANVIEQVLASLHEVGAKVLNVTMDGTASNISTARCLGANIAAQDLKPYFIHPQSKEKVYIILDACHMIKLIRNSYATSRNMHDSYGNKIDWQYIVHLVKLQEQKGL</sequence>
<dbReference type="AlphaFoldDB" id="A0A151I701"/>
<dbReference type="InterPro" id="IPR021896">
    <property type="entry name" value="THAP9-like_HTH"/>
</dbReference>
<name>A0A151I701_9HYME</name>
<protein>
    <submittedName>
        <fullName evidence="4">THAP domain-containing protein 9</fullName>
    </submittedName>
</protein>
<dbReference type="Pfam" id="PF21788">
    <property type="entry name" value="TNP-like_GBD"/>
    <property type="match status" value="1"/>
</dbReference>
<reference evidence="4 5" key="1">
    <citation type="submission" date="2016-03" db="EMBL/GenBank/DDBJ databases">
        <title>Cyphomyrmex costatus WGS genome.</title>
        <authorList>
            <person name="Nygaard S."/>
            <person name="Hu H."/>
            <person name="Boomsma J."/>
            <person name="Zhang G."/>
        </authorList>
    </citation>
    <scope>NUCLEOTIDE SEQUENCE [LARGE SCALE GENOMIC DNA]</scope>
    <source>
        <strain evidence="4">MS0001</strain>
        <tissue evidence="4">Whole body</tissue>
    </source>
</reference>
<keyword evidence="5" id="KW-1185">Reference proteome</keyword>
<accession>A0A151I701</accession>
<organism evidence="4 5">
    <name type="scientific">Cyphomyrmex costatus</name>
    <dbReference type="NCBI Taxonomy" id="456900"/>
    <lineage>
        <taxon>Eukaryota</taxon>
        <taxon>Metazoa</taxon>
        <taxon>Ecdysozoa</taxon>
        <taxon>Arthropoda</taxon>
        <taxon>Hexapoda</taxon>
        <taxon>Insecta</taxon>
        <taxon>Pterygota</taxon>
        <taxon>Neoptera</taxon>
        <taxon>Endopterygota</taxon>
        <taxon>Hymenoptera</taxon>
        <taxon>Apocrita</taxon>
        <taxon>Aculeata</taxon>
        <taxon>Formicoidea</taxon>
        <taxon>Formicidae</taxon>
        <taxon>Myrmicinae</taxon>
        <taxon>Cyphomyrmex</taxon>
    </lineage>
</organism>
<feature type="domain" description="Transposable element P transposase-like GTP-binding insertion" evidence="3">
    <location>
        <begin position="232"/>
        <end position="271"/>
    </location>
</feature>
<dbReference type="InterPro" id="IPR048366">
    <property type="entry name" value="TNP-like_GBD"/>
</dbReference>
<proteinExistence type="predicted"/>
<dbReference type="EMBL" id="KQ978442">
    <property type="protein sequence ID" value="KYM93955.1"/>
    <property type="molecule type" value="Genomic_DNA"/>
</dbReference>
<dbReference type="Pfam" id="PF21787">
    <property type="entry name" value="TNP-like_RNaseH_N"/>
    <property type="match status" value="1"/>
</dbReference>
<feature type="domain" description="THAP9-like helix-turn-helix" evidence="1">
    <location>
        <begin position="4"/>
        <end position="62"/>
    </location>
</feature>
<dbReference type="Pfam" id="PF12017">
    <property type="entry name" value="Tnp_P_element"/>
    <property type="match status" value="1"/>
</dbReference>
<feature type="domain" description="Transposable element P transposase-like RNase H" evidence="2">
    <location>
        <begin position="68"/>
        <end position="204"/>
    </location>
</feature>
<gene>
    <name evidence="4" type="ORF">ALC62_15435</name>
</gene>
<dbReference type="InterPro" id="IPR048365">
    <property type="entry name" value="TNP-like_RNaseH_N"/>
</dbReference>